<feature type="domain" description="PD-(D/E)XK endonuclease-like" evidence="1">
    <location>
        <begin position="644"/>
        <end position="913"/>
    </location>
</feature>
<dbReference type="AlphaFoldDB" id="A0A3B0TL07"/>
<dbReference type="Gene3D" id="3.40.50.300">
    <property type="entry name" value="P-loop containing nucleotide triphosphate hydrolases"/>
    <property type="match status" value="1"/>
</dbReference>
<evidence type="ECO:0000259" key="1">
    <source>
        <dbReference type="Pfam" id="PF12705"/>
    </source>
</evidence>
<accession>A0A3B0TL07</accession>
<dbReference type="InterPro" id="IPR011604">
    <property type="entry name" value="PDDEXK-like_dom_sf"/>
</dbReference>
<dbReference type="Gene3D" id="3.90.320.10">
    <property type="match status" value="1"/>
</dbReference>
<reference evidence="2" key="1">
    <citation type="submission" date="2018-06" db="EMBL/GenBank/DDBJ databases">
        <authorList>
            <person name="Zhirakovskaya E."/>
        </authorList>
    </citation>
    <scope>NUCLEOTIDE SEQUENCE</scope>
</reference>
<evidence type="ECO:0000313" key="2">
    <source>
        <dbReference type="EMBL" id="VAW15152.1"/>
    </source>
</evidence>
<organism evidence="2">
    <name type="scientific">hydrothermal vent metagenome</name>
    <dbReference type="NCBI Taxonomy" id="652676"/>
    <lineage>
        <taxon>unclassified sequences</taxon>
        <taxon>metagenomes</taxon>
        <taxon>ecological metagenomes</taxon>
    </lineage>
</organism>
<protein>
    <recommendedName>
        <fullName evidence="1">PD-(D/E)XK endonuclease-like domain-containing protein</fullName>
    </recommendedName>
</protein>
<gene>
    <name evidence="2" type="ORF">MNBD_BACTEROID03-777</name>
</gene>
<dbReference type="Gene3D" id="1.10.486.10">
    <property type="entry name" value="PCRA, domain 4"/>
    <property type="match status" value="1"/>
</dbReference>
<sequence>MPSFIEEVVDNVKQEHGALDAIVFVLPSKRAGTFLRSAIANTTDKTLYAPEIYSIEGFVERISGLKYATNTQQLFELYATYLKNYTGEKDKFSVFSKWAQTLLQDFNEIDRYLIDAEKLFSNLSAIQEINHWSLQAEKTKMMEDYLDFWNKLERLYDCFNDTLVEQGLGHQGLVYRYACDNLSDYLQCNTGKIHVFLGFNALNTAESQIIQTILTTSKADIYWDIDSYFINDPIHDAGFFIRKHLKSWSYFAEHALKGIGKHYNTPKNIQITGVPKNVSQAKYVGELLSKIKQHHPDSLKNTAVVLADESLLNPILNSVPQEIEAVNITMGHPLNKTPLASLFDQFINLYINREKQGWFYQNLLSFLSHTYIHELLNDGKNAGTITISNAIKNNNWIYVTNEKLKSIKNTHSNLALIFFNETPSPQTFVKICLNIITTLKLKFKGAKNPLPLEYLYRFYGLFNQIEGLVKKYSFINDLKSLQSLYKELLSSETVDFQGDPLEGLQIMGMLESRNLDFETVIITSVNEGILPSGKSNNSFIPLDLKIGMGLPTYKEKDAIYTYHFYRLLQRAENIHIIYNTEPDVLEGGEKSRLILQLLTDENKTPDITIKVAAPKISPSTKVLECLHKDESLMKLIRGHATKGFSPTSLSNYIRNPIDFYKRNLLGIDAVQEIEETIAANTFGTIVHDALEDLYTPFKGQYLSEAGLTALKPKIPSLARKHFSKSYMDGDITRGKNLIAYNVVVRYLENYIDSEITEAKKHQIKIIALEQKLNVELNIPEIDFPIVLKGKLDRIDEKDGVLRIIDYKTGKVESKNVQIVNWEDIITEYDYSKAFQLLCYALMYNDKSPIGSIESGIVSFKNLKAGLLNFATKEKKGNTAKQTSITQETLSLFVVELKRLIAEICNPKIPFTEKEV</sequence>
<dbReference type="InterPro" id="IPR011335">
    <property type="entry name" value="Restrct_endonuc-II-like"/>
</dbReference>
<proteinExistence type="predicted"/>
<name>A0A3B0TL07_9ZZZZ</name>
<dbReference type="InterPro" id="IPR038726">
    <property type="entry name" value="PDDEXK_AddAB-type"/>
</dbReference>
<dbReference type="SUPFAM" id="SSF52980">
    <property type="entry name" value="Restriction endonuclease-like"/>
    <property type="match status" value="1"/>
</dbReference>
<dbReference type="EMBL" id="UOEL01000125">
    <property type="protein sequence ID" value="VAW15152.1"/>
    <property type="molecule type" value="Genomic_DNA"/>
</dbReference>
<dbReference type="InterPro" id="IPR027417">
    <property type="entry name" value="P-loop_NTPase"/>
</dbReference>
<dbReference type="Pfam" id="PF12705">
    <property type="entry name" value="PDDEXK_1"/>
    <property type="match status" value="1"/>
</dbReference>
<dbReference type="SUPFAM" id="SSF52540">
    <property type="entry name" value="P-loop containing nucleoside triphosphate hydrolases"/>
    <property type="match status" value="1"/>
</dbReference>